<keyword evidence="1" id="KW-1133">Transmembrane helix</keyword>
<keyword evidence="1" id="KW-0812">Transmembrane</keyword>
<gene>
    <name evidence="2" type="ORF">FSB_LOCUS56458</name>
</gene>
<reference evidence="2" key="1">
    <citation type="submission" date="2018-02" db="EMBL/GenBank/DDBJ databases">
        <authorList>
            <person name="Cohen D.B."/>
            <person name="Kent A.D."/>
        </authorList>
    </citation>
    <scope>NUCLEOTIDE SEQUENCE</scope>
</reference>
<dbReference type="EMBL" id="OIVN01006237">
    <property type="protein sequence ID" value="SPD28576.1"/>
    <property type="molecule type" value="Genomic_DNA"/>
</dbReference>
<keyword evidence="1" id="KW-0472">Membrane</keyword>
<accession>A0A2N9IT04</accession>
<dbReference type="AlphaFoldDB" id="A0A2N9IT04"/>
<organism evidence="2">
    <name type="scientific">Fagus sylvatica</name>
    <name type="common">Beechnut</name>
    <dbReference type="NCBI Taxonomy" id="28930"/>
    <lineage>
        <taxon>Eukaryota</taxon>
        <taxon>Viridiplantae</taxon>
        <taxon>Streptophyta</taxon>
        <taxon>Embryophyta</taxon>
        <taxon>Tracheophyta</taxon>
        <taxon>Spermatophyta</taxon>
        <taxon>Magnoliopsida</taxon>
        <taxon>eudicotyledons</taxon>
        <taxon>Gunneridae</taxon>
        <taxon>Pentapetalae</taxon>
        <taxon>rosids</taxon>
        <taxon>fabids</taxon>
        <taxon>Fagales</taxon>
        <taxon>Fagaceae</taxon>
        <taxon>Fagus</taxon>
    </lineage>
</organism>
<evidence type="ECO:0000256" key="1">
    <source>
        <dbReference type="SAM" id="Phobius"/>
    </source>
</evidence>
<protein>
    <submittedName>
        <fullName evidence="2">Uncharacterized protein</fullName>
    </submittedName>
</protein>
<sequence length="94" mass="11011">MAHPHLCVREIMARMVRSRRVAHPPPLSPFSFPFVQYCPKLAEPPHPSFVPVMFRWQWVWGLLPFQVFIGYPLGMGSWLQVFCRTGHLQQLLLL</sequence>
<feature type="transmembrane region" description="Helical" evidence="1">
    <location>
        <begin position="58"/>
        <end position="79"/>
    </location>
</feature>
<name>A0A2N9IT04_FAGSY</name>
<proteinExistence type="predicted"/>
<evidence type="ECO:0000313" key="2">
    <source>
        <dbReference type="EMBL" id="SPD28576.1"/>
    </source>
</evidence>